<feature type="region of interest" description="Disordered" evidence="1">
    <location>
        <begin position="19"/>
        <end position="176"/>
    </location>
</feature>
<feature type="compositionally biased region" description="Polar residues" evidence="1">
    <location>
        <begin position="112"/>
        <end position="121"/>
    </location>
</feature>
<feature type="compositionally biased region" description="Low complexity" evidence="1">
    <location>
        <begin position="154"/>
        <end position="168"/>
    </location>
</feature>
<reference evidence="2 3" key="1">
    <citation type="submission" date="2019-07" db="EMBL/GenBank/DDBJ databases">
        <title>Finished genome of Venturia effusa.</title>
        <authorList>
            <person name="Young C.A."/>
            <person name="Cox M.P."/>
            <person name="Ganley A.R.D."/>
            <person name="David W.J."/>
        </authorList>
    </citation>
    <scope>NUCLEOTIDE SEQUENCE [LARGE SCALE GENOMIC DNA]</scope>
    <source>
        <strain evidence="3">albino</strain>
    </source>
</reference>
<feature type="compositionally biased region" description="Basic residues" evidence="1">
    <location>
        <begin position="68"/>
        <end position="78"/>
    </location>
</feature>
<dbReference type="OrthoDB" id="3941847at2759"/>
<dbReference type="EMBL" id="CP042196">
    <property type="protein sequence ID" value="QDS75120.1"/>
    <property type="molecule type" value="Genomic_DNA"/>
</dbReference>
<gene>
    <name evidence="2" type="ORF">FKW77_007450</name>
</gene>
<accession>A0A517LHL6</accession>
<feature type="compositionally biased region" description="Basic and acidic residues" evidence="1">
    <location>
        <begin position="125"/>
        <end position="139"/>
    </location>
</feature>
<keyword evidence="3" id="KW-1185">Reference proteome</keyword>
<name>A0A517LHL6_9PEZI</name>
<dbReference type="Proteomes" id="UP000316270">
    <property type="component" value="Chromosome 12"/>
</dbReference>
<sequence>MAPLSNIELILSDIENGTAIFSSGSPVKPTAAPKIASTPPAPKPSKNAVSKRAALEDRSANHSTSPRQKTKGQARRNGKNNDKKIDDEENEASKSLSQQSCNTAVPIKGTTKDISSTQLRINSKRGKDDKGNEVLEDSHQQGSDTIRKSKHYKSTSQQQKQQEQSPAQLRNQEYIPSRVWDPKSGRWWRDCGYCRGAGRGTVARPWSEHDRQGAHKRVDAHNKNIKMTCIHCQFYGKQYDMPGRQPE</sequence>
<feature type="compositionally biased region" description="Polar residues" evidence="1">
    <location>
        <begin position="93"/>
        <end position="103"/>
    </location>
</feature>
<evidence type="ECO:0000313" key="2">
    <source>
        <dbReference type="EMBL" id="QDS75120.1"/>
    </source>
</evidence>
<organism evidence="2 3">
    <name type="scientific">Venturia effusa</name>
    <dbReference type="NCBI Taxonomy" id="50376"/>
    <lineage>
        <taxon>Eukaryota</taxon>
        <taxon>Fungi</taxon>
        <taxon>Dikarya</taxon>
        <taxon>Ascomycota</taxon>
        <taxon>Pezizomycotina</taxon>
        <taxon>Dothideomycetes</taxon>
        <taxon>Pleosporomycetidae</taxon>
        <taxon>Venturiales</taxon>
        <taxon>Venturiaceae</taxon>
        <taxon>Venturia</taxon>
    </lineage>
</organism>
<evidence type="ECO:0000313" key="3">
    <source>
        <dbReference type="Proteomes" id="UP000316270"/>
    </source>
</evidence>
<protein>
    <submittedName>
        <fullName evidence="2">Uncharacterized protein</fullName>
    </submittedName>
</protein>
<evidence type="ECO:0000256" key="1">
    <source>
        <dbReference type="SAM" id="MobiDB-lite"/>
    </source>
</evidence>
<proteinExistence type="predicted"/>
<dbReference type="AlphaFoldDB" id="A0A517LHL6"/>